<dbReference type="EMBL" id="MTHD01000003">
    <property type="protein sequence ID" value="OMG53658.1"/>
    <property type="molecule type" value="Genomic_DNA"/>
</dbReference>
<dbReference type="Pfam" id="PF00072">
    <property type="entry name" value="Response_reg"/>
    <property type="match status" value="1"/>
</dbReference>
<dbReference type="PROSITE" id="PS50110">
    <property type="entry name" value="RESPONSE_REGULATORY"/>
    <property type="match status" value="1"/>
</dbReference>
<dbReference type="Proteomes" id="UP000187526">
    <property type="component" value="Unassembled WGS sequence"/>
</dbReference>
<dbReference type="InterPro" id="IPR011006">
    <property type="entry name" value="CheY-like_superfamily"/>
</dbReference>
<accession>A0A1R1I4H9</accession>
<dbReference type="CDD" id="cd17546">
    <property type="entry name" value="REC_hyHK_CKI1_RcsC-like"/>
    <property type="match status" value="1"/>
</dbReference>
<dbReference type="PANTHER" id="PTHR44591:SF3">
    <property type="entry name" value="RESPONSE REGULATORY DOMAIN-CONTAINING PROTEIN"/>
    <property type="match status" value="1"/>
</dbReference>
<dbReference type="AlphaFoldDB" id="A0A1R1I4H9"/>
<name>A0A1R1I4H9_9RHOO</name>
<protein>
    <recommendedName>
        <fullName evidence="3">Response regulatory domain-containing protein</fullName>
    </recommendedName>
</protein>
<dbReference type="InterPro" id="IPR050595">
    <property type="entry name" value="Bact_response_regulator"/>
</dbReference>
<evidence type="ECO:0000256" key="2">
    <source>
        <dbReference type="PROSITE-ProRule" id="PRU00169"/>
    </source>
</evidence>
<evidence type="ECO:0000313" key="5">
    <source>
        <dbReference type="Proteomes" id="UP000187526"/>
    </source>
</evidence>
<dbReference type="InterPro" id="IPR001789">
    <property type="entry name" value="Sig_transdc_resp-reg_receiver"/>
</dbReference>
<dbReference type="SUPFAM" id="SSF52172">
    <property type="entry name" value="CheY-like"/>
    <property type="match status" value="1"/>
</dbReference>
<evidence type="ECO:0000256" key="1">
    <source>
        <dbReference type="ARBA" id="ARBA00022553"/>
    </source>
</evidence>
<keyword evidence="5" id="KW-1185">Reference proteome</keyword>
<dbReference type="GO" id="GO:0000160">
    <property type="term" value="P:phosphorelay signal transduction system"/>
    <property type="evidence" value="ECO:0007669"/>
    <property type="project" value="InterPro"/>
</dbReference>
<keyword evidence="1 2" id="KW-0597">Phosphoprotein</keyword>
<comment type="caution">
    <text evidence="4">The sequence shown here is derived from an EMBL/GenBank/DDBJ whole genome shotgun (WGS) entry which is preliminary data.</text>
</comment>
<evidence type="ECO:0000313" key="4">
    <source>
        <dbReference type="EMBL" id="OMG53658.1"/>
    </source>
</evidence>
<feature type="domain" description="Response regulatory" evidence="3">
    <location>
        <begin position="7"/>
        <end position="122"/>
    </location>
</feature>
<dbReference type="Gene3D" id="3.40.50.2300">
    <property type="match status" value="1"/>
</dbReference>
<dbReference type="SMART" id="SM00448">
    <property type="entry name" value="REC"/>
    <property type="match status" value="1"/>
</dbReference>
<feature type="modified residue" description="4-aspartylphosphate" evidence="2">
    <location>
        <position position="57"/>
    </location>
</feature>
<proteinExistence type="predicted"/>
<dbReference type="PANTHER" id="PTHR44591">
    <property type="entry name" value="STRESS RESPONSE REGULATOR PROTEIN 1"/>
    <property type="match status" value="1"/>
</dbReference>
<gene>
    <name evidence="4" type="ORF">BJN45_09475</name>
</gene>
<reference evidence="4 5" key="1">
    <citation type="submission" date="2016-10" db="EMBL/GenBank/DDBJ databases">
        <title>Alkaliphiles isolated from bioreactors.</title>
        <authorList>
            <person name="Salah Z."/>
            <person name="Rout S.P."/>
            <person name="Humphreys P.N."/>
        </authorList>
    </citation>
    <scope>NUCLEOTIDE SEQUENCE [LARGE SCALE GENOMIC DNA]</scope>
    <source>
        <strain evidence="4 5">ZS02</strain>
    </source>
</reference>
<sequence length="123" mass="13224">MTQRSLRVLAADDDPTMALLLKTVLSAPQFQLVMVDDGQAALDACATPGAFDIVLLDVEMPLLDGLQVATQLRQREGGGLPIVLLTGREDRLFLDARAALAAHHLPKPVDWTGLPAFLRGLVD</sequence>
<dbReference type="RefSeq" id="WP_076094567.1">
    <property type="nucleotide sequence ID" value="NZ_MTHD01000003.1"/>
</dbReference>
<evidence type="ECO:0000259" key="3">
    <source>
        <dbReference type="PROSITE" id="PS50110"/>
    </source>
</evidence>
<dbReference type="STRING" id="418702.BJN45_09475"/>
<organism evidence="4 5">
    <name type="scientific">Azonexus hydrophilus</name>
    <dbReference type="NCBI Taxonomy" id="418702"/>
    <lineage>
        <taxon>Bacteria</taxon>
        <taxon>Pseudomonadati</taxon>
        <taxon>Pseudomonadota</taxon>
        <taxon>Betaproteobacteria</taxon>
        <taxon>Rhodocyclales</taxon>
        <taxon>Azonexaceae</taxon>
        <taxon>Azonexus</taxon>
    </lineage>
</organism>